<dbReference type="SMART" id="SM00028">
    <property type="entry name" value="TPR"/>
    <property type="match status" value="5"/>
</dbReference>
<evidence type="ECO:0000256" key="2">
    <source>
        <dbReference type="ARBA" id="ARBA00022803"/>
    </source>
</evidence>
<dbReference type="EMBL" id="BPFZ01000005">
    <property type="protein sequence ID" value="GIU66955.1"/>
    <property type="molecule type" value="Genomic_DNA"/>
</dbReference>
<name>A0ABQ4PVE8_9PROT</name>
<feature type="signal peptide" evidence="3">
    <location>
        <begin position="1"/>
        <end position="24"/>
    </location>
</feature>
<evidence type="ECO:0008006" key="6">
    <source>
        <dbReference type="Google" id="ProtNLM"/>
    </source>
</evidence>
<dbReference type="InterPro" id="IPR019734">
    <property type="entry name" value="TPR_rpt"/>
</dbReference>
<sequence>MCLKVSLIAYTVLGGALWASPQLANASAPPAVERIQEESQTKALERERTYAGLSLGEAIRQALIDGDLDFALTTMGAFARSTGNMSTPLYFSAVRAFSQKKYDAVLSSLEGSDKDDLLTSALLTWTQVAQGHLETAKVTWDAYGGSGQKPFYQGYRALLAELSGDIDLALAYYAKAAKQGELLFAKDLAQRYCILLARAGNPEEAQSTFDAIFGDTDELSGPESGFRSALVKTGLPKLEPMTPAKALSTLLSDYGATLRLSRMLTTRQDRDVQTSSITNPIEEPNYDAIFVSDAIVLRTALAIDPTNVAARFAMAQLLSYQDEDEAALKTIQMITDGPKVNEALLMVADLELDLENPKAGLARLELVSPPDRDSNWWGLKADLLAARGDFDAALEAARQGVAVAQDKGEWTQSVAQLALAQALLNKDQNAQAIAILRTLIKNLKPDNLLRGAAGRFLTAQTATFEEGLPIARESLNAFGANAKTRIYLGSVLVDYAATRAEGIQLIRDGLAALPRSPMAMNALGYALVDYDIDHKEGFLLLQKAHDLRPNSGTITDSLGWAHYKLGLLDEAQQLIEQAVRLRADAPNPEIYDNLGDVYWHQGKRDKARKMWQKAKDFGGSFPNALQLDEKLKSGLKAPAPVKQAPPIYVEPGSV</sequence>
<keyword evidence="2" id="KW-0802">TPR repeat</keyword>
<dbReference type="Pfam" id="PF07721">
    <property type="entry name" value="TPR_4"/>
    <property type="match status" value="1"/>
</dbReference>
<keyword evidence="3" id="KW-0732">Signal</keyword>
<dbReference type="InterPro" id="IPR011717">
    <property type="entry name" value="TPR-4"/>
</dbReference>
<feature type="chain" id="PRO_5046298965" description="Tetratricopeptide repeat protein" evidence="3">
    <location>
        <begin position="25"/>
        <end position="654"/>
    </location>
</feature>
<keyword evidence="1" id="KW-0677">Repeat</keyword>
<evidence type="ECO:0000256" key="3">
    <source>
        <dbReference type="SAM" id="SignalP"/>
    </source>
</evidence>
<evidence type="ECO:0000256" key="1">
    <source>
        <dbReference type="ARBA" id="ARBA00022737"/>
    </source>
</evidence>
<organism evidence="4 5">
    <name type="scientific">Candidatus Phycosocius spiralis</name>
    <dbReference type="NCBI Taxonomy" id="2815099"/>
    <lineage>
        <taxon>Bacteria</taxon>
        <taxon>Pseudomonadati</taxon>
        <taxon>Pseudomonadota</taxon>
        <taxon>Alphaproteobacteria</taxon>
        <taxon>Caulobacterales</taxon>
        <taxon>Caulobacterales incertae sedis</taxon>
        <taxon>Candidatus Phycosocius</taxon>
    </lineage>
</organism>
<accession>A0ABQ4PVE8</accession>
<dbReference type="Pfam" id="PF13181">
    <property type="entry name" value="TPR_8"/>
    <property type="match status" value="2"/>
</dbReference>
<dbReference type="PANTHER" id="PTHR44227:SF3">
    <property type="entry name" value="PROTEIN O-MANNOSYL-TRANSFERASE TMTC4"/>
    <property type="match status" value="1"/>
</dbReference>
<comment type="caution">
    <text evidence="4">The sequence shown here is derived from an EMBL/GenBank/DDBJ whole genome shotgun (WGS) entry which is preliminary data.</text>
</comment>
<dbReference type="Gene3D" id="1.25.40.10">
    <property type="entry name" value="Tetratricopeptide repeat domain"/>
    <property type="match status" value="2"/>
</dbReference>
<reference evidence="4" key="2">
    <citation type="journal article" date="2023" name="ISME Commun">
        <title>Characterization of a bloom-associated alphaproteobacterial lineage, 'Candidatus Phycosocius': insights into freshwater algal-bacterial interactions.</title>
        <authorList>
            <person name="Tanabe Y."/>
            <person name="Yamaguchi H."/>
            <person name="Yoshida M."/>
            <person name="Kai A."/>
            <person name="Okazaki Y."/>
        </authorList>
    </citation>
    <scope>NUCLEOTIDE SEQUENCE</scope>
    <source>
        <strain evidence="4">BOTRYCO-1</strain>
    </source>
</reference>
<protein>
    <recommendedName>
        <fullName evidence="6">Tetratricopeptide repeat protein</fullName>
    </recommendedName>
</protein>
<dbReference type="InterPro" id="IPR011990">
    <property type="entry name" value="TPR-like_helical_dom_sf"/>
</dbReference>
<proteinExistence type="predicted"/>
<gene>
    <name evidence="4" type="ORF">PsB1_1109</name>
</gene>
<evidence type="ECO:0000313" key="4">
    <source>
        <dbReference type="EMBL" id="GIU66955.1"/>
    </source>
</evidence>
<dbReference type="SUPFAM" id="SSF48452">
    <property type="entry name" value="TPR-like"/>
    <property type="match status" value="2"/>
</dbReference>
<dbReference type="RefSeq" id="WP_284359649.1">
    <property type="nucleotide sequence ID" value="NZ_BPFZ01000005.1"/>
</dbReference>
<evidence type="ECO:0000313" key="5">
    <source>
        <dbReference type="Proteomes" id="UP001161064"/>
    </source>
</evidence>
<dbReference type="PANTHER" id="PTHR44227">
    <property type="match status" value="1"/>
</dbReference>
<dbReference type="Proteomes" id="UP001161064">
    <property type="component" value="Unassembled WGS sequence"/>
</dbReference>
<keyword evidence="5" id="KW-1185">Reference proteome</keyword>
<dbReference type="InterPro" id="IPR052346">
    <property type="entry name" value="O-mannosyl-transferase_TMTC"/>
</dbReference>
<reference evidence="4" key="1">
    <citation type="submission" date="2021-05" db="EMBL/GenBank/DDBJ databases">
        <authorList>
            <person name="Tanabe Y."/>
        </authorList>
    </citation>
    <scope>NUCLEOTIDE SEQUENCE</scope>
    <source>
        <strain evidence="4">BOTRYCO-1</strain>
    </source>
</reference>